<feature type="binding site" evidence="19">
    <location>
        <position position="185"/>
    </location>
    <ligand>
        <name>Zn(2+)</name>
        <dbReference type="ChEBI" id="CHEBI:29105"/>
    </ligand>
</feature>
<comment type="similarity">
    <text evidence="7 19">Belongs to the sugar phosphate cyclases superfamily. Dehydroquinate synthase family.</text>
</comment>
<protein>
    <recommendedName>
        <fullName evidence="9 19">3-dehydroquinate synthase</fullName>
        <shortName evidence="19">DHQS</shortName>
        <ecNumber evidence="8 19">4.2.3.4</ecNumber>
    </recommendedName>
</protein>
<dbReference type="Proteomes" id="UP000552757">
    <property type="component" value="Unassembled WGS sequence"/>
</dbReference>
<comment type="cofactor">
    <cofactor evidence="19">
        <name>Co(2+)</name>
        <dbReference type="ChEBI" id="CHEBI:48828"/>
    </cofactor>
    <cofactor evidence="19">
        <name>Zn(2+)</name>
        <dbReference type="ChEBI" id="CHEBI:29105"/>
    </cofactor>
    <text evidence="19">Binds 1 divalent metal cation per subunit. Can use either Co(2+) or Zn(2+).</text>
</comment>
<dbReference type="Gene3D" id="3.40.50.1970">
    <property type="match status" value="1"/>
</dbReference>
<gene>
    <name evidence="19" type="primary">aroB</name>
    <name evidence="22" type="ORF">GGR44_003244</name>
</gene>
<evidence type="ECO:0000256" key="6">
    <source>
        <dbReference type="ARBA" id="ARBA00004661"/>
    </source>
</evidence>
<keyword evidence="15 19" id="KW-0520">NAD</keyword>
<keyword evidence="14 19" id="KW-0862">Zinc</keyword>
<dbReference type="NCBIfam" id="TIGR01357">
    <property type="entry name" value="aroB"/>
    <property type="match status" value="1"/>
</dbReference>
<dbReference type="Pfam" id="PF01761">
    <property type="entry name" value="DHQ_synthase"/>
    <property type="match status" value="1"/>
</dbReference>
<dbReference type="FunFam" id="3.40.50.1970:FF:000007">
    <property type="entry name" value="Pentafunctional AROM polypeptide"/>
    <property type="match status" value="1"/>
</dbReference>
<feature type="binding site" evidence="19">
    <location>
        <begin position="106"/>
        <end position="110"/>
    </location>
    <ligand>
        <name>NAD(+)</name>
        <dbReference type="ChEBI" id="CHEBI:57540"/>
    </ligand>
</feature>
<keyword evidence="10 19" id="KW-0963">Cytoplasm</keyword>
<evidence type="ECO:0000256" key="5">
    <source>
        <dbReference type="ARBA" id="ARBA00004496"/>
    </source>
</evidence>
<evidence type="ECO:0000256" key="9">
    <source>
        <dbReference type="ARBA" id="ARBA00017684"/>
    </source>
</evidence>
<dbReference type="GO" id="GO:0009423">
    <property type="term" value="P:chorismate biosynthetic process"/>
    <property type="evidence" value="ECO:0007669"/>
    <property type="project" value="UniProtKB-UniRule"/>
</dbReference>
<reference evidence="22 23" key="1">
    <citation type="submission" date="2020-08" db="EMBL/GenBank/DDBJ databases">
        <title>Genomic Encyclopedia of Type Strains, Phase IV (KMG-IV): sequencing the most valuable type-strain genomes for metagenomic binning, comparative biology and taxonomic classification.</title>
        <authorList>
            <person name="Goeker M."/>
        </authorList>
    </citation>
    <scope>NUCLEOTIDE SEQUENCE [LARGE SCALE GENOMIC DNA]</scope>
    <source>
        <strain evidence="22 23">DSM 29348</strain>
    </source>
</reference>
<comment type="pathway">
    <text evidence="6 19">Metabolic intermediate biosynthesis; chorismate biosynthesis; chorismate from D-erythrose 4-phosphate and phosphoenolpyruvate: step 2/7.</text>
</comment>
<dbReference type="GO" id="GO:0008652">
    <property type="term" value="P:amino acid biosynthetic process"/>
    <property type="evidence" value="ECO:0007669"/>
    <property type="project" value="UniProtKB-KW"/>
</dbReference>
<evidence type="ECO:0000256" key="12">
    <source>
        <dbReference type="ARBA" id="ARBA00022723"/>
    </source>
</evidence>
<dbReference type="Gene3D" id="1.20.1090.10">
    <property type="entry name" value="Dehydroquinate synthase-like - alpha domain"/>
    <property type="match status" value="1"/>
</dbReference>
<feature type="binding site" evidence="19">
    <location>
        <position position="249"/>
    </location>
    <ligand>
        <name>Zn(2+)</name>
        <dbReference type="ChEBI" id="CHEBI:29105"/>
    </ligand>
</feature>
<evidence type="ECO:0000259" key="20">
    <source>
        <dbReference type="Pfam" id="PF01761"/>
    </source>
</evidence>
<dbReference type="CDD" id="cd08195">
    <property type="entry name" value="DHQS"/>
    <property type="match status" value="1"/>
</dbReference>
<keyword evidence="11 19" id="KW-0028">Amino-acid biosynthesis</keyword>
<dbReference type="PANTHER" id="PTHR43622">
    <property type="entry name" value="3-DEHYDROQUINATE SYNTHASE"/>
    <property type="match status" value="1"/>
</dbReference>
<keyword evidence="16 19" id="KW-0057">Aromatic amino acid biosynthesis</keyword>
<dbReference type="AlphaFoldDB" id="A0A7W6GQH9"/>
<dbReference type="PANTHER" id="PTHR43622:SF7">
    <property type="entry name" value="3-DEHYDROQUINATE SYNTHASE, CHLOROPLASTIC"/>
    <property type="match status" value="1"/>
</dbReference>
<dbReference type="InterPro" id="IPR056179">
    <property type="entry name" value="DHQS_C"/>
</dbReference>
<feature type="binding site" evidence="19">
    <location>
        <position position="152"/>
    </location>
    <ligand>
        <name>NAD(+)</name>
        <dbReference type="ChEBI" id="CHEBI:57540"/>
    </ligand>
</feature>
<comment type="cofactor">
    <cofactor evidence="2 19">
        <name>NAD(+)</name>
        <dbReference type="ChEBI" id="CHEBI:57540"/>
    </cofactor>
</comment>
<evidence type="ECO:0000256" key="18">
    <source>
        <dbReference type="ARBA" id="ARBA00023285"/>
    </source>
</evidence>
<dbReference type="HAMAP" id="MF_00110">
    <property type="entry name" value="DHQ_synthase"/>
    <property type="match status" value="1"/>
</dbReference>
<evidence type="ECO:0000259" key="21">
    <source>
        <dbReference type="Pfam" id="PF24621"/>
    </source>
</evidence>
<evidence type="ECO:0000313" key="23">
    <source>
        <dbReference type="Proteomes" id="UP000552757"/>
    </source>
</evidence>
<comment type="cofactor">
    <cofactor evidence="3">
        <name>Zn(2+)</name>
        <dbReference type="ChEBI" id="CHEBI:29105"/>
    </cofactor>
</comment>
<dbReference type="GO" id="GO:0005737">
    <property type="term" value="C:cytoplasm"/>
    <property type="evidence" value="ECO:0007669"/>
    <property type="project" value="UniProtKB-SubCell"/>
</dbReference>
<evidence type="ECO:0000256" key="15">
    <source>
        <dbReference type="ARBA" id="ARBA00023027"/>
    </source>
</evidence>
<proteinExistence type="inferred from homology"/>
<evidence type="ECO:0000256" key="10">
    <source>
        <dbReference type="ARBA" id="ARBA00022490"/>
    </source>
</evidence>
<feature type="binding site" evidence="19">
    <location>
        <position position="143"/>
    </location>
    <ligand>
        <name>NAD(+)</name>
        <dbReference type="ChEBI" id="CHEBI:57540"/>
    </ligand>
</feature>
<evidence type="ECO:0000256" key="8">
    <source>
        <dbReference type="ARBA" id="ARBA00013031"/>
    </source>
</evidence>
<evidence type="ECO:0000256" key="7">
    <source>
        <dbReference type="ARBA" id="ARBA00005412"/>
    </source>
</evidence>
<evidence type="ECO:0000256" key="2">
    <source>
        <dbReference type="ARBA" id="ARBA00001911"/>
    </source>
</evidence>
<dbReference type="EMBL" id="JACIEB010000009">
    <property type="protein sequence ID" value="MBB3983553.1"/>
    <property type="molecule type" value="Genomic_DNA"/>
</dbReference>
<sequence>MPIVPVALGARSYDILIEDGALDRAGEHLARYARRGRLVVVTDAHVAAAQLPRLSASLADAGVAVEPIVLPAGEATKSWSQLAGLMDALLTLEIERSDHIVALGGGVIGDLVGFAAAILKRGCHFVQVPTSLLAQVDSSVGGKTAINTGAGKNLVGAFHQPAFVLIDPTTLDTLPPREVRAGYAEVVKYGLIDDAAFFAWCEAEGEYLLSGDPVARLHAIEKSVRAKAAIVADDERETSGRRALLNLGHTFGHALEADTGFSDALLHGEGVAAGMALAFRYSARLGLCPPADAARVTAHLRAVGLPHDLASAHVSGDGAALVTHMLHDKKMAAGTLPFLLARGIGQTFLSKDVALDDVARFLDEDRDQGRQ</sequence>
<dbReference type="UniPathway" id="UPA00053">
    <property type="reaction ID" value="UER00085"/>
</dbReference>
<feature type="domain" description="3-dehydroquinate synthase C-terminal" evidence="21">
    <location>
        <begin position="182"/>
        <end position="331"/>
    </location>
</feature>
<dbReference type="InterPro" id="IPR016037">
    <property type="entry name" value="DHQ_synth_AroB"/>
</dbReference>
<dbReference type="GO" id="GO:0003856">
    <property type="term" value="F:3-dehydroquinate synthase activity"/>
    <property type="evidence" value="ECO:0007669"/>
    <property type="project" value="UniProtKB-UniRule"/>
</dbReference>
<keyword evidence="17 19" id="KW-0456">Lyase</keyword>
<dbReference type="PIRSF" id="PIRSF001455">
    <property type="entry name" value="DHQ_synth"/>
    <property type="match status" value="1"/>
</dbReference>
<accession>A0A7W6GQH9</accession>
<dbReference type="InterPro" id="IPR050071">
    <property type="entry name" value="Dehydroquinate_synthase"/>
</dbReference>
<keyword evidence="18 19" id="KW-0170">Cobalt</keyword>
<evidence type="ECO:0000256" key="3">
    <source>
        <dbReference type="ARBA" id="ARBA00001947"/>
    </source>
</evidence>
<evidence type="ECO:0000256" key="1">
    <source>
        <dbReference type="ARBA" id="ARBA00001393"/>
    </source>
</evidence>
<dbReference type="Pfam" id="PF24621">
    <property type="entry name" value="DHQS_C"/>
    <property type="match status" value="1"/>
</dbReference>
<evidence type="ECO:0000256" key="17">
    <source>
        <dbReference type="ARBA" id="ARBA00023239"/>
    </source>
</evidence>
<dbReference type="GO" id="GO:0009073">
    <property type="term" value="P:aromatic amino acid family biosynthetic process"/>
    <property type="evidence" value="ECO:0007669"/>
    <property type="project" value="UniProtKB-KW"/>
</dbReference>
<comment type="catalytic activity">
    <reaction evidence="1 19">
        <text>7-phospho-2-dehydro-3-deoxy-D-arabino-heptonate = 3-dehydroquinate + phosphate</text>
        <dbReference type="Rhea" id="RHEA:21968"/>
        <dbReference type="ChEBI" id="CHEBI:32364"/>
        <dbReference type="ChEBI" id="CHEBI:43474"/>
        <dbReference type="ChEBI" id="CHEBI:58394"/>
        <dbReference type="EC" id="4.2.3.4"/>
    </reaction>
</comment>
<evidence type="ECO:0000256" key="13">
    <source>
        <dbReference type="ARBA" id="ARBA00022741"/>
    </source>
</evidence>
<feature type="binding site" evidence="19">
    <location>
        <position position="267"/>
    </location>
    <ligand>
        <name>Zn(2+)</name>
        <dbReference type="ChEBI" id="CHEBI:29105"/>
    </ligand>
</feature>
<feature type="binding site" evidence="19">
    <location>
        <begin position="170"/>
        <end position="173"/>
    </location>
    <ligand>
        <name>NAD(+)</name>
        <dbReference type="ChEBI" id="CHEBI:57540"/>
    </ligand>
</feature>
<keyword evidence="23" id="KW-1185">Reference proteome</keyword>
<dbReference type="InterPro" id="IPR030963">
    <property type="entry name" value="DHQ_synth_fam"/>
</dbReference>
<dbReference type="EC" id="4.2.3.4" evidence="8 19"/>
<comment type="caution">
    <text evidence="22">The sequence shown here is derived from an EMBL/GenBank/DDBJ whole genome shotgun (WGS) entry which is preliminary data.</text>
</comment>
<feature type="binding site" evidence="19">
    <location>
        <begin position="130"/>
        <end position="131"/>
    </location>
    <ligand>
        <name>NAD(+)</name>
        <dbReference type="ChEBI" id="CHEBI:57540"/>
    </ligand>
</feature>
<evidence type="ECO:0000256" key="16">
    <source>
        <dbReference type="ARBA" id="ARBA00023141"/>
    </source>
</evidence>
<evidence type="ECO:0000256" key="19">
    <source>
        <dbReference type="HAMAP-Rule" id="MF_00110"/>
    </source>
</evidence>
<dbReference type="SUPFAM" id="SSF56796">
    <property type="entry name" value="Dehydroquinate synthase-like"/>
    <property type="match status" value="1"/>
</dbReference>
<dbReference type="RefSeq" id="WP_183956483.1">
    <property type="nucleotide sequence ID" value="NZ_JACIEB010000009.1"/>
</dbReference>
<feature type="domain" description="3-dehydroquinate synthase N-terminal" evidence="20">
    <location>
        <begin position="68"/>
        <end position="180"/>
    </location>
</feature>
<evidence type="ECO:0000256" key="4">
    <source>
        <dbReference type="ARBA" id="ARBA00003485"/>
    </source>
</evidence>
<keyword evidence="12 19" id="KW-0479">Metal-binding</keyword>
<name>A0A7W6GQH9_9SPHN</name>
<evidence type="ECO:0000313" key="22">
    <source>
        <dbReference type="EMBL" id="MBB3983553.1"/>
    </source>
</evidence>
<dbReference type="GO" id="GO:0000166">
    <property type="term" value="F:nucleotide binding"/>
    <property type="evidence" value="ECO:0007669"/>
    <property type="project" value="UniProtKB-KW"/>
</dbReference>
<comment type="function">
    <text evidence="4 19">Catalyzes the conversion of 3-deoxy-D-arabino-heptulosonate 7-phosphate (DAHP) to dehydroquinate (DHQ).</text>
</comment>
<dbReference type="InterPro" id="IPR030960">
    <property type="entry name" value="DHQS/DOIS_N"/>
</dbReference>
<keyword evidence="13 19" id="KW-0547">Nucleotide-binding</keyword>
<organism evidence="22 23">
    <name type="scientific">Sphingobium fontiphilum</name>
    <dbReference type="NCBI Taxonomy" id="944425"/>
    <lineage>
        <taxon>Bacteria</taxon>
        <taxon>Pseudomonadati</taxon>
        <taxon>Pseudomonadota</taxon>
        <taxon>Alphaproteobacteria</taxon>
        <taxon>Sphingomonadales</taxon>
        <taxon>Sphingomonadaceae</taxon>
        <taxon>Sphingobium</taxon>
    </lineage>
</organism>
<evidence type="ECO:0000256" key="11">
    <source>
        <dbReference type="ARBA" id="ARBA00022605"/>
    </source>
</evidence>
<evidence type="ECO:0000256" key="14">
    <source>
        <dbReference type="ARBA" id="ARBA00022833"/>
    </source>
</evidence>
<dbReference type="GO" id="GO:0046872">
    <property type="term" value="F:metal ion binding"/>
    <property type="evidence" value="ECO:0007669"/>
    <property type="project" value="UniProtKB-KW"/>
</dbReference>
<comment type="subcellular location">
    <subcellularLocation>
        <location evidence="5 19">Cytoplasm</location>
    </subcellularLocation>
</comment>
<comment type="caution">
    <text evidence="19">Lacks conserved residue(s) required for the propagation of feature annotation.</text>
</comment>